<accession>A0A2P5P6Y8</accession>
<dbReference type="PANTHER" id="PTHR12196:SF2">
    <property type="entry name" value="DIPHTHINE--AMMONIA LIGASE"/>
    <property type="match status" value="1"/>
</dbReference>
<reference evidence="2 3" key="1">
    <citation type="journal article" date="2017" name="ISME J.">
        <title>Grape pomace compost harbors organohalide-respiring Dehalogenimonas species with novel reductive dehalogenase genes.</title>
        <authorList>
            <person name="Yang Y."/>
            <person name="Higgins S.A."/>
            <person name="Yan J."/>
            <person name="Simsir B."/>
            <person name="Chourey K."/>
            <person name="Iyer R."/>
            <person name="Hettich R.L."/>
            <person name="Baldwin B."/>
            <person name="Ogles D.M."/>
            <person name="Loffler F.E."/>
        </authorList>
    </citation>
    <scope>NUCLEOTIDE SEQUENCE [LARGE SCALE GENOMIC DNA]</scope>
    <source>
        <strain evidence="2 3">GP</strain>
    </source>
</reference>
<dbReference type="CDD" id="cd01994">
    <property type="entry name" value="AANH_PF0828-like"/>
    <property type="match status" value="1"/>
</dbReference>
<evidence type="ECO:0000313" key="2">
    <source>
        <dbReference type="EMBL" id="PPD58062.1"/>
    </source>
</evidence>
<dbReference type="RefSeq" id="WP_102331070.1">
    <property type="nucleotide sequence ID" value="NZ_CP058566.2"/>
</dbReference>
<keyword evidence="3" id="KW-1185">Reference proteome</keyword>
<comment type="caution">
    <text evidence="2">The sequence shown here is derived from an EMBL/GenBank/DDBJ whole genome shotgun (WGS) entry which is preliminary data.</text>
</comment>
<name>A0A2P5P6Y8_9CHLR</name>
<dbReference type="EMBL" id="JQAN02000010">
    <property type="protein sequence ID" value="PPD58062.1"/>
    <property type="molecule type" value="Genomic_DNA"/>
</dbReference>
<dbReference type="Gene3D" id="3.90.1490.10">
    <property type="entry name" value="putative n-type atp pyrophosphatase, domain 2"/>
    <property type="match status" value="1"/>
</dbReference>
<dbReference type="GO" id="GO:0017178">
    <property type="term" value="F:diphthine-ammonia ligase activity"/>
    <property type="evidence" value="ECO:0007669"/>
    <property type="project" value="TreeGrafter"/>
</dbReference>
<dbReference type="SUPFAM" id="SSF52402">
    <property type="entry name" value="Adenine nucleotide alpha hydrolases-like"/>
    <property type="match status" value="1"/>
</dbReference>
<proteinExistence type="predicted"/>
<sequence length="220" mass="24537">MRQQVVASWSGGKDSCLSLALAQDSGMKVTHLLNILNEDGRTSCTHGLSSDLMKAQAEAMGIPLIQLVTNGFRYEADFKKCLKELKKQGVDGGVFGNGDVERQWIDCVCREAGIEAHLPLDGMSKDRILKEFINRGFEAIVVTTRADVMGEEWLGKKLDADFLKAWDDVRREKHISRPAEAGAYHTTVLGGPLFKKPLQIVESRKVLEDGFWYLNILKVE</sequence>
<dbReference type="Proteomes" id="UP000235653">
    <property type="component" value="Unassembled WGS sequence"/>
</dbReference>
<feature type="domain" description="Diphthamide synthase" evidence="1">
    <location>
        <begin position="4"/>
        <end position="218"/>
    </location>
</feature>
<evidence type="ECO:0000259" key="1">
    <source>
        <dbReference type="Pfam" id="PF01902"/>
    </source>
</evidence>
<dbReference type="InterPro" id="IPR030662">
    <property type="entry name" value="DPH6/MJ0570"/>
</dbReference>
<organism evidence="2 3">
    <name type="scientific">Dehalogenimonas etheniformans</name>
    <dbReference type="NCBI Taxonomy" id="1536648"/>
    <lineage>
        <taxon>Bacteria</taxon>
        <taxon>Bacillati</taxon>
        <taxon>Chloroflexota</taxon>
        <taxon>Dehalococcoidia</taxon>
        <taxon>Dehalococcoidales</taxon>
        <taxon>Dehalococcoidaceae</taxon>
        <taxon>Dehalogenimonas</taxon>
    </lineage>
</organism>
<gene>
    <name evidence="2" type="ORF">JP09_007180</name>
</gene>
<evidence type="ECO:0000313" key="3">
    <source>
        <dbReference type="Proteomes" id="UP000235653"/>
    </source>
</evidence>
<dbReference type="InterPro" id="IPR002761">
    <property type="entry name" value="Diphthami_syn_dom"/>
</dbReference>
<dbReference type="OrthoDB" id="3572539at2"/>
<protein>
    <submittedName>
        <fullName evidence="2">ATP pyrophosphatase</fullName>
    </submittedName>
</protein>
<dbReference type="Gene3D" id="3.40.50.620">
    <property type="entry name" value="HUPs"/>
    <property type="match status" value="1"/>
</dbReference>
<dbReference type="PANTHER" id="PTHR12196">
    <property type="entry name" value="DOMAIN OF UNKNOWN FUNCTION 71 DUF71 -CONTAINING PROTEIN"/>
    <property type="match status" value="1"/>
</dbReference>
<dbReference type="Pfam" id="PF01902">
    <property type="entry name" value="Diphthami_syn_2"/>
    <property type="match status" value="1"/>
</dbReference>
<dbReference type="NCBIfam" id="TIGR00290">
    <property type="entry name" value="MJ0570_dom"/>
    <property type="match status" value="1"/>
</dbReference>
<dbReference type="AlphaFoldDB" id="A0A2P5P6Y8"/>
<dbReference type="InterPro" id="IPR014729">
    <property type="entry name" value="Rossmann-like_a/b/a_fold"/>
</dbReference>
<dbReference type="GO" id="GO:0017183">
    <property type="term" value="P:protein histidyl modification to diphthamide"/>
    <property type="evidence" value="ECO:0007669"/>
    <property type="project" value="TreeGrafter"/>
</dbReference>